<evidence type="ECO:0000313" key="12">
    <source>
        <dbReference type="Proteomes" id="UP000603912"/>
    </source>
</evidence>
<dbReference type="AlphaFoldDB" id="A0A917MHM0"/>
<keyword evidence="5 7" id="KW-0573">Peptidoglycan synthesis</keyword>
<gene>
    <name evidence="11" type="ORF">GCM10007036_19260</name>
</gene>
<evidence type="ECO:0000256" key="2">
    <source>
        <dbReference type="ARBA" id="ARBA00005992"/>
    </source>
</evidence>
<dbReference type="Gene3D" id="1.10.101.10">
    <property type="entry name" value="PGBD-like superfamily/PGBD"/>
    <property type="match status" value="1"/>
</dbReference>
<dbReference type="Gene3D" id="2.40.440.10">
    <property type="entry name" value="L,D-transpeptidase catalytic domain-like"/>
    <property type="match status" value="1"/>
</dbReference>
<evidence type="ECO:0000256" key="4">
    <source>
        <dbReference type="ARBA" id="ARBA00022960"/>
    </source>
</evidence>
<evidence type="ECO:0000259" key="10">
    <source>
        <dbReference type="PROSITE" id="PS52029"/>
    </source>
</evidence>
<evidence type="ECO:0000256" key="7">
    <source>
        <dbReference type="PROSITE-ProRule" id="PRU01373"/>
    </source>
</evidence>
<feature type="domain" description="L,D-TPase catalytic" evidence="10">
    <location>
        <begin position="205"/>
        <end position="338"/>
    </location>
</feature>
<name>A0A917MHM0_9HYPH</name>
<feature type="compositionally biased region" description="Low complexity" evidence="8">
    <location>
        <begin position="351"/>
        <end position="368"/>
    </location>
</feature>
<dbReference type="PROSITE" id="PS51257">
    <property type="entry name" value="PROKAR_LIPOPROTEIN"/>
    <property type="match status" value="1"/>
</dbReference>
<feature type="signal peptide" evidence="9">
    <location>
        <begin position="1"/>
        <end position="21"/>
    </location>
</feature>
<evidence type="ECO:0000256" key="1">
    <source>
        <dbReference type="ARBA" id="ARBA00004752"/>
    </source>
</evidence>
<dbReference type="Pfam" id="PF01471">
    <property type="entry name" value="PG_binding_1"/>
    <property type="match status" value="1"/>
</dbReference>
<protein>
    <submittedName>
        <fullName evidence="11">Murein L,D-transpeptidase</fullName>
    </submittedName>
</protein>
<feature type="active site" description="Nucleophile" evidence="7">
    <location>
        <position position="314"/>
    </location>
</feature>
<keyword evidence="12" id="KW-1185">Reference proteome</keyword>
<evidence type="ECO:0000256" key="5">
    <source>
        <dbReference type="ARBA" id="ARBA00022984"/>
    </source>
</evidence>
<feature type="region of interest" description="Disordered" evidence="8">
    <location>
        <begin position="348"/>
        <end position="368"/>
    </location>
</feature>
<dbReference type="SUPFAM" id="SSF141523">
    <property type="entry name" value="L,D-transpeptidase catalytic domain-like"/>
    <property type="match status" value="1"/>
</dbReference>
<dbReference type="PANTHER" id="PTHR30582:SF30">
    <property type="entry name" value="BLR4375 PROTEIN"/>
    <property type="match status" value="1"/>
</dbReference>
<dbReference type="SUPFAM" id="SSF47090">
    <property type="entry name" value="PGBD-like"/>
    <property type="match status" value="1"/>
</dbReference>
<dbReference type="CDD" id="cd16913">
    <property type="entry name" value="YkuD_like"/>
    <property type="match status" value="1"/>
</dbReference>
<dbReference type="GO" id="GO:0071555">
    <property type="term" value="P:cell wall organization"/>
    <property type="evidence" value="ECO:0007669"/>
    <property type="project" value="UniProtKB-UniRule"/>
</dbReference>
<dbReference type="RefSeq" id="WP_188517403.1">
    <property type="nucleotide sequence ID" value="NZ_BMES01000001.1"/>
</dbReference>
<dbReference type="GO" id="GO:0005576">
    <property type="term" value="C:extracellular region"/>
    <property type="evidence" value="ECO:0007669"/>
    <property type="project" value="TreeGrafter"/>
</dbReference>
<evidence type="ECO:0000256" key="9">
    <source>
        <dbReference type="SAM" id="SignalP"/>
    </source>
</evidence>
<dbReference type="InterPro" id="IPR005490">
    <property type="entry name" value="LD_TPept_cat_dom"/>
</dbReference>
<dbReference type="InterPro" id="IPR036366">
    <property type="entry name" value="PGBDSf"/>
</dbReference>
<dbReference type="Pfam" id="PF03734">
    <property type="entry name" value="YkuD"/>
    <property type="match status" value="1"/>
</dbReference>
<feature type="active site" description="Proton donor/acceptor" evidence="7">
    <location>
        <position position="298"/>
    </location>
</feature>
<keyword evidence="9" id="KW-0732">Signal</keyword>
<dbReference type="PANTHER" id="PTHR30582">
    <property type="entry name" value="L,D-TRANSPEPTIDASE"/>
    <property type="match status" value="1"/>
</dbReference>
<proteinExistence type="inferred from homology"/>
<comment type="caution">
    <text evidence="11">The sequence shown here is derived from an EMBL/GenBank/DDBJ whole genome shotgun (WGS) entry which is preliminary data.</text>
</comment>
<dbReference type="GO" id="GO:0071972">
    <property type="term" value="F:peptidoglycan L,D-transpeptidase activity"/>
    <property type="evidence" value="ECO:0007669"/>
    <property type="project" value="TreeGrafter"/>
</dbReference>
<reference evidence="11" key="1">
    <citation type="journal article" date="2014" name="Int. J. Syst. Evol. Microbiol.">
        <title>Complete genome sequence of Corynebacterium casei LMG S-19264T (=DSM 44701T), isolated from a smear-ripened cheese.</title>
        <authorList>
            <consortium name="US DOE Joint Genome Institute (JGI-PGF)"/>
            <person name="Walter F."/>
            <person name="Albersmeier A."/>
            <person name="Kalinowski J."/>
            <person name="Ruckert C."/>
        </authorList>
    </citation>
    <scope>NUCLEOTIDE SEQUENCE</scope>
    <source>
        <strain evidence="11">CGMCC 1.12214</strain>
    </source>
</reference>
<dbReference type="InterPro" id="IPR002477">
    <property type="entry name" value="Peptidoglycan-bd-like"/>
</dbReference>
<sequence length="390" mass="41539">MRRVAWVLLLGAVACPLGAQAKSSAPKFDLEAVNAAGLPPEAAPPKAGKANAKAPPAKFQPGYLKAQVLLDRQHFSPGSIDGKDGENFHKALTAFQQSRQLPVTGKLDQATWVALNQDAKPALTRYEIKKSDIKGPFTKTIPAQLEKQAKLDRLGYKNPKEMFSERFHLEEALLAQLNPGKSFKKAGDEIVVPDVAREGGKIKVSRVEIDKQARLLRAFGEDGALVAAYPASIGSDDKPAPSGSFKITGVARNPVYHYNPKYAFKGVKTNEPFTVAAGPNNPVGAVWIDLSEPSYGIHGTAEPSRIGRTYSHGCVRLTNWDVSDLAGMVKKGVETVFEDTSPPQIETGAIAQKSPEPQAAPAQAAPPAVADAKAIPSFVAAPPLSATKAK</sequence>
<evidence type="ECO:0000256" key="6">
    <source>
        <dbReference type="ARBA" id="ARBA00023316"/>
    </source>
</evidence>
<dbReference type="Proteomes" id="UP000603912">
    <property type="component" value="Unassembled WGS sequence"/>
</dbReference>
<evidence type="ECO:0000256" key="3">
    <source>
        <dbReference type="ARBA" id="ARBA00022679"/>
    </source>
</evidence>
<dbReference type="GO" id="GO:0018104">
    <property type="term" value="P:peptidoglycan-protein cross-linking"/>
    <property type="evidence" value="ECO:0007669"/>
    <property type="project" value="TreeGrafter"/>
</dbReference>
<comment type="pathway">
    <text evidence="1 7">Cell wall biogenesis; peptidoglycan biosynthesis.</text>
</comment>
<evidence type="ECO:0000256" key="8">
    <source>
        <dbReference type="SAM" id="MobiDB-lite"/>
    </source>
</evidence>
<dbReference type="EMBL" id="BMES01000001">
    <property type="protein sequence ID" value="GGH17660.1"/>
    <property type="molecule type" value="Genomic_DNA"/>
</dbReference>
<keyword evidence="6 7" id="KW-0961">Cell wall biogenesis/degradation</keyword>
<evidence type="ECO:0000313" key="11">
    <source>
        <dbReference type="EMBL" id="GGH17660.1"/>
    </source>
</evidence>
<dbReference type="PROSITE" id="PS52029">
    <property type="entry name" value="LD_TPASE"/>
    <property type="match status" value="1"/>
</dbReference>
<organism evidence="11 12">
    <name type="scientific">Alsobacter metallidurans</name>
    <dbReference type="NCBI Taxonomy" id="340221"/>
    <lineage>
        <taxon>Bacteria</taxon>
        <taxon>Pseudomonadati</taxon>
        <taxon>Pseudomonadota</taxon>
        <taxon>Alphaproteobacteria</taxon>
        <taxon>Hyphomicrobiales</taxon>
        <taxon>Alsobacteraceae</taxon>
        <taxon>Alsobacter</taxon>
    </lineage>
</organism>
<accession>A0A917MHM0</accession>
<dbReference type="InterPro" id="IPR038063">
    <property type="entry name" value="Transpep_catalytic_dom"/>
</dbReference>
<dbReference type="InterPro" id="IPR036365">
    <property type="entry name" value="PGBD-like_sf"/>
</dbReference>
<reference evidence="11" key="2">
    <citation type="submission" date="2020-09" db="EMBL/GenBank/DDBJ databases">
        <authorList>
            <person name="Sun Q."/>
            <person name="Zhou Y."/>
        </authorList>
    </citation>
    <scope>NUCLEOTIDE SEQUENCE</scope>
    <source>
        <strain evidence="11">CGMCC 1.12214</strain>
    </source>
</reference>
<comment type="similarity">
    <text evidence="2">Belongs to the YkuD family.</text>
</comment>
<dbReference type="GO" id="GO:0016740">
    <property type="term" value="F:transferase activity"/>
    <property type="evidence" value="ECO:0007669"/>
    <property type="project" value="UniProtKB-KW"/>
</dbReference>
<dbReference type="InterPro" id="IPR050979">
    <property type="entry name" value="LD-transpeptidase"/>
</dbReference>
<dbReference type="GO" id="GO:0008360">
    <property type="term" value="P:regulation of cell shape"/>
    <property type="evidence" value="ECO:0007669"/>
    <property type="project" value="UniProtKB-UniRule"/>
</dbReference>
<keyword evidence="3" id="KW-0808">Transferase</keyword>
<feature type="chain" id="PRO_5037932250" evidence="9">
    <location>
        <begin position="22"/>
        <end position="390"/>
    </location>
</feature>
<keyword evidence="4 7" id="KW-0133">Cell shape</keyword>